<sequence>MRISALCAIIIGTVTSHAAKLGICSSFDVNTGGCKATTCKLVDINFGQTISIPDLHLAGSSQKHGVPGIPAACFFHTVNEPAFELQLKGANGQSARLSSFVRTIVGPDFNWVVAGPRAQGHAGFPVTSIKQIDSPPVTTTRAL</sequence>
<dbReference type="Proteomes" id="UP001143910">
    <property type="component" value="Unassembled WGS sequence"/>
</dbReference>
<accession>A0ACC1NMB2</accession>
<keyword evidence="2" id="KW-1185">Reference proteome</keyword>
<evidence type="ECO:0000313" key="1">
    <source>
        <dbReference type="EMBL" id="KAJ2979731.1"/>
    </source>
</evidence>
<gene>
    <name evidence="1" type="ORF">NQ176_g3079</name>
</gene>
<evidence type="ECO:0000313" key="2">
    <source>
        <dbReference type="Proteomes" id="UP001143910"/>
    </source>
</evidence>
<comment type="caution">
    <text evidence="1">The sequence shown here is derived from an EMBL/GenBank/DDBJ whole genome shotgun (WGS) entry which is preliminary data.</text>
</comment>
<organism evidence="1 2">
    <name type="scientific">Zarea fungicola</name>
    <dbReference type="NCBI Taxonomy" id="93591"/>
    <lineage>
        <taxon>Eukaryota</taxon>
        <taxon>Fungi</taxon>
        <taxon>Dikarya</taxon>
        <taxon>Ascomycota</taxon>
        <taxon>Pezizomycotina</taxon>
        <taxon>Sordariomycetes</taxon>
        <taxon>Hypocreomycetidae</taxon>
        <taxon>Hypocreales</taxon>
        <taxon>Cordycipitaceae</taxon>
        <taxon>Zarea</taxon>
    </lineage>
</organism>
<reference evidence="1" key="1">
    <citation type="submission" date="2022-08" db="EMBL/GenBank/DDBJ databases">
        <title>Genome Sequence of Lecanicillium fungicola.</title>
        <authorList>
            <person name="Buettner E."/>
        </authorList>
    </citation>
    <scope>NUCLEOTIDE SEQUENCE</scope>
    <source>
        <strain evidence="1">Babe33</strain>
    </source>
</reference>
<name>A0ACC1NMB2_9HYPO</name>
<proteinExistence type="predicted"/>
<protein>
    <submittedName>
        <fullName evidence="1">Uncharacterized protein</fullName>
    </submittedName>
</protein>
<dbReference type="EMBL" id="JANJQO010000257">
    <property type="protein sequence ID" value="KAJ2979731.1"/>
    <property type="molecule type" value="Genomic_DNA"/>
</dbReference>